<evidence type="ECO:0000259" key="7">
    <source>
        <dbReference type="PROSITE" id="PS51797"/>
    </source>
</evidence>
<dbReference type="GO" id="GO:0050661">
    <property type="term" value="F:NADP binding"/>
    <property type="evidence" value="ECO:0007669"/>
    <property type="project" value="InterPro"/>
</dbReference>
<evidence type="ECO:0000256" key="3">
    <source>
        <dbReference type="ARBA" id="ARBA00022630"/>
    </source>
</evidence>
<evidence type="ECO:0000256" key="1">
    <source>
        <dbReference type="ARBA" id="ARBA00010139"/>
    </source>
</evidence>
<dbReference type="PROSITE" id="PS01002">
    <property type="entry name" value="TCTP_1"/>
    <property type="match status" value="1"/>
</dbReference>
<evidence type="ECO:0000256" key="5">
    <source>
        <dbReference type="ARBA" id="ARBA00023002"/>
    </source>
</evidence>
<accession>A0A9P6N2F9</accession>
<dbReference type="InterPro" id="IPR018105">
    <property type="entry name" value="Translational_control_tumour_p"/>
</dbReference>
<organism evidence="8 9">
    <name type="scientific">Entomortierella chlamydospora</name>
    <dbReference type="NCBI Taxonomy" id="101097"/>
    <lineage>
        <taxon>Eukaryota</taxon>
        <taxon>Fungi</taxon>
        <taxon>Fungi incertae sedis</taxon>
        <taxon>Mucoromycota</taxon>
        <taxon>Mortierellomycotina</taxon>
        <taxon>Mortierellomycetes</taxon>
        <taxon>Mortierellales</taxon>
        <taxon>Mortierellaceae</taxon>
        <taxon>Entomortierella</taxon>
    </lineage>
</organism>
<dbReference type="InterPro" id="IPR051209">
    <property type="entry name" value="FAD-bind_Monooxygenase_sf"/>
</dbReference>
<dbReference type="PANTHER" id="PTHR42877">
    <property type="entry name" value="L-ORNITHINE N(5)-MONOOXYGENASE-RELATED"/>
    <property type="match status" value="1"/>
</dbReference>
<dbReference type="FunFam" id="2.170.150.10:FF:000002">
    <property type="entry name" value="Translationally-controlled tumor protein homolog"/>
    <property type="match status" value="1"/>
</dbReference>
<comment type="caution">
    <text evidence="8">The sequence shown here is derived from an EMBL/GenBank/DDBJ whole genome shotgun (WGS) entry which is preliminary data.</text>
</comment>
<dbReference type="SUPFAM" id="SSF51316">
    <property type="entry name" value="Mss4-like"/>
    <property type="match status" value="1"/>
</dbReference>
<evidence type="ECO:0000313" key="9">
    <source>
        <dbReference type="Proteomes" id="UP000703661"/>
    </source>
</evidence>
<evidence type="ECO:0000313" key="8">
    <source>
        <dbReference type="EMBL" id="KAG0022755.1"/>
    </source>
</evidence>
<dbReference type="PROSITE" id="PS51797">
    <property type="entry name" value="TCTP_3"/>
    <property type="match status" value="1"/>
</dbReference>
<keyword evidence="4" id="KW-0274">FAD</keyword>
<dbReference type="Pfam" id="PF00838">
    <property type="entry name" value="TCTP"/>
    <property type="match status" value="1"/>
</dbReference>
<name>A0A9P6N2F9_9FUNG</name>
<keyword evidence="9" id="KW-1185">Reference proteome</keyword>
<dbReference type="PANTHER" id="PTHR42877:SF4">
    <property type="entry name" value="FAD_NAD(P)-BINDING DOMAIN-CONTAINING PROTEIN-RELATED"/>
    <property type="match status" value="1"/>
</dbReference>
<keyword evidence="5" id="KW-0560">Oxidoreductase</keyword>
<dbReference type="InterPro" id="IPR036188">
    <property type="entry name" value="FAD/NAD-bd_sf"/>
</dbReference>
<dbReference type="InterPro" id="IPR011057">
    <property type="entry name" value="Mss4-like_sf"/>
</dbReference>
<feature type="domain" description="TCTP" evidence="7">
    <location>
        <begin position="1"/>
        <end position="166"/>
    </location>
</feature>
<dbReference type="GO" id="GO:0050660">
    <property type="term" value="F:flavin adenine dinucleotide binding"/>
    <property type="evidence" value="ECO:0007669"/>
    <property type="project" value="InterPro"/>
</dbReference>
<dbReference type="Gene3D" id="3.50.50.60">
    <property type="entry name" value="FAD/NAD(P)-binding domain"/>
    <property type="match status" value="3"/>
</dbReference>
<dbReference type="GO" id="GO:0004499">
    <property type="term" value="F:N,N-dimethylaniline monooxygenase activity"/>
    <property type="evidence" value="ECO:0007669"/>
    <property type="project" value="InterPro"/>
</dbReference>
<gene>
    <name evidence="8" type="ORF">BGZ80_011235</name>
</gene>
<dbReference type="Pfam" id="PF00743">
    <property type="entry name" value="FMO-like"/>
    <property type="match status" value="1"/>
</dbReference>
<dbReference type="AlphaFoldDB" id="A0A9P6N2F9"/>
<proteinExistence type="inferred from homology"/>
<dbReference type="Proteomes" id="UP000703661">
    <property type="component" value="Unassembled WGS sequence"/>
</dbReference>
<sequence>MIIYQDIITGDELFSDAFPIKEVGGVYEIDCAMITIKEGDVDIGANASAEEVEEALEDGAVVVNNVIHSFRLQSTSFDKKGYTVYIKGYLKALKAAKNLTVEEEIKAFESEMTTEVKKILGGFKDYEFYTGESMNPEGAIMLLNYREDGTTPYFTVFKHAVKTMKVVDILDGTTPVIAIIGAGFSGICAGIRLKTQLNLESYRIFELEPDIGGTWWSNSYPGCACDVAAHNYSLTFEPNYNWSRRYPAQQEIWEYMRKTARKHNLYEKISFRTEVTHIEWKQGRQKWVLDFVNLNTGEVDKMEADFVFSGMGPLRIPKIPKEFENFEGPKWHSAQWNHSYDLTNKRVAIVGSGASAIQIVPSIVNKVKTLEYYQRTASYIIPRRNKPYSALWKWMFRYIPLFHRIYTQYLFWSMEVLILAFSSKHRDKIPRAATALLAWAIRFVQVRDKTLRKKLTPTYEMGCKRIVVSSDYFPALVKKNVHVHTEAIKSIKGNTLTLEDGSVQEVDVLVLATGFQTQDLLPKGFLIGKGGCDVSEWWGKTPVTYYGMTTPVTPNFFFLLGPNTTLGHNSVLHMIEAQVEYAIKVLSFMMKKDLVSVQVTQEACKEFMDEIDEKMEGMVWSQGCKSWYQNEEGKVTALWWGSVVAYRQRLRKFHPERFVNKLVTRVSAEYVPLLQKESDFRFWVVDMAELGDADEKYETEEHTRVSQLVNLRGQLIVEDR</sequence>
<protein>
    <recommendedName>
        <fullName evidence="2">Translationally-controlled tumor protein homolog</fullName>
    </recommendedName>
</protein>
<dbReference type="InterPro" id="IPR018103">
    <property type="entry name" value="Translation_control_tumour_CS"/>
</dbReference>
<dbReference type="InterPro" id="IPR011323">
    <property type="entry name" value="Mss4/transl-control_tumour"/>
</dbReference>
<reference evidence="8" key="1">
    <citation type="journal article" date="2020" name="Fungal Divers.">
        <title>Resolving the Mortierellaceae phylogeny through synthesis of multi-gene phylogenetics and phylogenomics.</title>
        <authorList>
            <person name="Vandepol N."/>
            <person name="Liber J."/>
            <person name="Desiro A."/>
            <person name="Na H."/>
            <person name="Kennedy M."/>
            <person name="Barry K."/>
            <person name="Grigoriev I.V."/>
            <person name="Miller A.N."/>
            <person name="O'Donnell K."/>
            <person name="Stajich J.E."/>
            <person name="Bonito G."/>
        </authorList>
    </citation>
    <scope>NUCLEOTIDE SEQUENCE</scope>
    <source>
        <strain evidence="8">NRRL 2769</strain>
    </source>
</reference>
<dbReference type="InterPro" id="IPR034737">
    <property type="entry name" value="TCTP"/>
</dbReference>
<dbReference type="InterPro" id="IPR020946">
    <property type="entry name" value="Flavin_mOase-like"/>
</dbReference>
<comment type="similarity">
    <text evidence="1">Belongs to the FAD-binding monooxygenase family.</text>
</comment>
<keyword evidence="3" id="KW-0285">Flavoprotein</keyword>
<dbReference type="PRINTS" id="PR01653">
    <property type="entry name" value="TCTPROTEIN"/>
</dbReference>
<dbReference type="EMBL" id="JAAAID010000088">
    <property type="protein sequence ID" value="KAG0022755.1"/>
    <property type="molecule type" value="Genomic_DNA"/>
</dbReference>
<dbReference type="SUPFAM" id="SSF51905">
    <property type="entry name" value="FAD/NAD(P)-binding domain"/>
    <property type="match status" value="1"/>
</dbReference>
<comment type="similarity">
    <text evidence="6">Belongs to the TCTP family.</text>
</comment>
<evidence type="ECO:0000256" key="2">
    <source>
        <dbReference type="ARBA" id="ARBA00014759"/>
    </source>
</evidence>
<dbReference type="Gene3D" id="2.170.150.10">
    <property type="entry name" value="Metal Binding Protein, Guanine Nucleotide Exchange Factor, Chain A"/>
    <property type="match status" value="1"/>
</dbReference>
<evidence type="ECO:0000256" key="4">
    <source>
        <dbReference type="ARBA" id="ARBA00022827"/>
    </source>
</evidence>
<evidence type="ECO:0000256" key="6">
    <source>
        <dbReference type="PROSITE-ProRule" id="PRU01133"/>
    </source>
</evidence>